<dbReference type="EMBL" id="CP022753">
    <property type="protein sequence ID" value="ASU81559.1"/>
    <property type="molecule type" value="Genomic_DNA"/>
</dbReference>
<protein>
    <submittedName>
        <fullName evidence="3">Uncharacterized protein</fullName>
    </submittedName>
</protein>
<keyword evidence="2" id="KW-0812">Transmembrane</keyword>
<proteinExistence type="predicted"/>
<feature type="transmembrane region" description="Helical" evidence="2">
    <location>
        <begin position="6"/>
        <end position="27"/>
    </location>
</feature>
<keyword evidence="2" id="KW-0472">Membrane</keyword>
<keyword evidence="4" id="KW-1185">Reference proteome</keyword>
<feature type="region of interest" description="Disordered" evidence="1">
    <location>
        <begin position="157"/>
        <end position="290"/>
    </location>
</feature>
<feature type="compositionally biased region" description="Gly residues" evidence="1">
    <location>
        <begin position="263"/>
        <end position="277"/>
    </location>
</feature>
<sequence>MMAMEVLVGALSVVLIALIILFAKLAICSRHAGRHLITLTSRIAQLEAAAERDRVERKLPPPPSSQRPDCKVPRKSTRLRILRGGSAGAGVMAASGWLRDSFTAQSAASVASVALAGGLGGMLYADQPHISDQERDEPTISTILPMPERPITLEATASPRTASDEADEPPADSSTPSDEVDGATSETAVEEVTEQEAEPAEIAGASEDQGVTSPPARQDPSPQDGDRAQQEPPTSQPPADDDVPSPDRPRGPQQRPPNHPGRGPDGTGPPGLTGQGSGASSSSANGVSLPSLAEETAAGALTLCARVDLPAPKPVCR</sequence>
<dbReference type="Proteomes" id="UP000215005">
    <property type="component" value="Chromosome"/>
</dbReference>
<evidence type="ECO:0000313" key="4">
    <source>
        <dbReference type="Proteomes" id="UP000215005"/>
    </source>
</evidence>
<dbReference type="AlphaFoldDB" id="A0A223S0L2"/>
<feature type="compositionally biased region" description="Acidic residues" evidence="1">
    <location>
        <begin position="188"/>
        <end position="199"/>
    </location>
</feature>
<dbReference type="KEGG" id="ngv:CDO52_01010"/>
<reference evidence="3 4" key="1">
    <citation type="submission" date="2017-08" db="EMBL/GenBank/DDBJ databases">
        <title>The complete genome sequence of Nocardiopsis gilva YIM 90087.</title>
        <authorList>
            <person name="Yin M."/>
            <person name="Tang S."/>
        </authorList>
    </citation>
    <scope>NUCLEOTIDE SEQUENCE [LARGE SCALE GENOMIC DNA]</scope>
    <source>
        <strain evidence="3 4">YIM 90087</strain>
    </source>
</reference>
<evidence type="ECO:0000256" key="2">
    <source>
        <dbReference type="SAM" id="Phobius"/>
    </source>
</evidence>
<evidence type="ECO:0000256" key="1">
    <source>
        <dbReference type="SAM" id="MobiDB-lite"/>
    </source>
</evidence>
<feature type="compositionally biased region" description="Low complexity" evidence="1">
    <location>
        <begin position="278"/>
        <end position="290"/>
    </location>
</feature>
<feature type="region of interest" description="Disordered" evidence="1">
    <location>
        <begin position="52"/>
        <end position="74"/>
    </location>
</feature>
<keyword evidence="2" id="KW-1133">Transmembrane helix</keyword>
<name>A0A223S0L2_9ACTN</name>
<evidence type="ECO:0000313" key="3">
    <source>
        <dbReference type="EMBL" id="ASU81559.1"/>
    </source>
</evidence>
<organism evidence="3 4">
    <name type="scientific">Nocardiopsis gilva YIM 90087</name>
    <dbReference type="NCBI Taxonomy" id="1235441"/>
    <lineage>
        <taxon>Bacteria</taxon>
        <taxon>Bacillati</taxon>
        <taxon>Actinomycetota</taxon>
        <taxon>Actinomycetes</taxon>
        <taxon>Streptosporangiales</taxon>
        <taxon>Nocardiopsidaceae</taxon>
        <taxon>Nocardiopsis</taxon>
    </lineage>
</organism>
<accession>A0A223S0L2</accession>
<gene>
    <name evidence="3" type="ORF">CDO52_01010</name>
</gene>